<gene>
    <name evidence="2" type="ORF">AMTR_s00044p00124390</name>
</gene>
<feature type="signal peptide" evidence="1">
    <location>
        <begin position="1"/>
        <end position="28"/>
    </location>
</feature>
<feature type="chain" id="PRO_5004658581" description="X8 domain-containing protein" evidence="1">
    <location>
        <begin position="29"/>
        <end position="132"/>
    </location>
</feature>
<evidence type="ECO:0008006" key="4">
    <source>
        <dbReference type="Google" id="ProtNLM"/>
    </source>
</evidence>
<evidence type="ECO:0000256" key="1">
    <source>
        <dbReference type="SAM" id="SignalP"/>
    </source>
</evidence>
<evidence type="ECO:0000313" key="3">
    <source>
        <dbReference type="Proteomes" id="UP000017836"/>
    </source>
</evidence>
<keyword evidence="3" id="KW-1185">Reference proteome</keyword>
<protein>
    <recommendedName>
        <fullName evidence="4">X8 domain-containing protein</fullName>
    </recommendedName>
</protein>
<sequence>MWSRSTNSKGKVSGIMTLTFLFLAVVEATDHYCIARYGVPDVALKEIIAQLCATGQVECDPDVALKETIAQHCATGQVECHPVKAEGPCGSLENLYLFASFIQNEHFITYANYNDTYNGIELITNVNPTPYY</sequence>
<dbReference type="EMBL" id="KI392384">
    <property type="protein sequence ID" value="ERN17139.1"/>
    <property type="molecule type" value="Genomic_DNA"/>
</dbReference>
<evidence type="ECO:0000313" key="2">
    <source>
        <dbReference type="EMBL" id="ERN17139.1"/>
    </source>
</evidence>
<reference evidence="3" key="1">
    <citation type="journal article" date="2013" name="Science">
        <title>The Amborella genome and the evolution of flowering plants.</title>
        <authorList>
            <consortium name="Amborella Genome Project"/>
        </authorList>
    </citation>
    <scope>NUCLEOTIDE SEQUENCE [LARGE SCALE GENOMIC DNA]</scope>
</reference>
<dbReference type="HOGENOM" id="CLU_1919895_0_0_1"/>
<dbReference type="Proteomes" id="UP000017836">
    <property type="component" value="Unassembled WGS sequence"/>
</dbReference>
<dbReference type="Gramene" id="ERN17139">
    <property type="protein sequence ID" value="ERN17139"/>
    <property type="gene ID" value="AMTR_s00044p00124390"/>
</dbReference>
<dbReference type="AlphaFoldDB" id="U5D3X6"/>
<accession>U5D3X6</accession>
<name>U5D3X6_AMBTC</name>
<organism evidence="2 3">
    <name type="scientific">Amborella trichopoda</name>
    <dbReference type="NCBI Taxonomy" id="13333"/>
    <lineage>
        <taxon>Eukaryota</taxon>
        <taxon>Viridiplantae</taxon>
        <taxon>Streptophyta</taxon>
        <taxon>Embryophyta</taxon>
        <taxon>Tracheophyta</taxon>
        <taxon>Spermatophyta</taxon>
        <taxon>Magnoliopsida</taxon>
        <taxon>Amborellales</taxon>
        <taxon>Amborellaceae</taxon>
        <taxon>Amborella</taxon>
    </lineage>
</organism>
<proteinExistence type="predicted"/>
<keyword evidence="1" id="KW-0732">Signal</keyword>